<evidence type="ECO:0000256" key="5">
    <source>
        <dbReference type="ARBA" id="ARBA00023015"/>
    </source>
</evidence>
<comment type="subcellular location">
    <subcellularLocation>
        <location evidence="1">Cell membrane</location>
        <topology evidence="1">Single-pass membrane protein</topology>
    </subcellularLocation>
</comment>
<keyword evidence="7" id="KW-0804">Transcription</keyword>
<feature type="region of interest" description="Disordered" evidence="10">
    <location>
        <begin position="92"/>
        <end position="127"/>
    </location>
</feature>
<dbReference type="HOGENOM" id="CLU_075802_1_1_11"/>
<gene>
    <name evidence="13" type="ordered locus">Gbro_3720</name>
</gene>
<keyword evidence="6 11" id="KW-0472">Membrane</keyword>
<dbReference type="InterPro" id="IPR041916">
    <property type="entry name" value="Anti_sigma_zinc_sf"/>
</dbReference>
<evidence type="ECO:0000256" key="3">
    <source>
        <dbReference type="ARBA" id="ARBA00022692"/>
    </source>
</evidence>
<evidence type="ECO:0000256" key="2">
    <source>
        <dbReference type="ARBA" id="ARBA00022475"/>
    </source>
</evidence>
<keyword evidence="4 11" id="KW-1133">Transmembrane helix</keyword>
<evidence type="ECO:0000256" key="4">
    <source>
        <dbReference type="ARBA" id="ARBA00022989"/>
    </source>
</evidence>
<dbReference type="KEGG" id="gbr:Gbro_3720"/>
<evidence type="ECO:0000256" key="6">
    <source>
        <dbReference type="ARBA" id="ARBA00023136"/>
    </source>
</evidence>
<keyword evidence="14" id="KW-1185">Reference proteome</keyword>
<evidence type="ECO:0000313" key="13">
    <source>
        <dbReference type="EMBL" id="ACY22904.1"/>
    </source>
</evidence>
<keyword evidence="2" id="KW-1003">Cell membrane</keyword>
<proteinExistence type="predicted"/>
<evidence type="ECO:0000256" key="11">
    <source>
        <dbReference type="SAM" id="Phobius"/>
    </source>
</evidence>
<dbReference type="AlphaFoldDB" id="D0L2K1"/>
<feature type="domain" description="Anti-sigma K factor RskA C-terminal" evidence="12">
    <location>
        <begin position="137"/>
        <end position="278"/>
    </location>
</feature>
<keyword evidence="3 11" id="KW-0812">Transmembrane</keyword>
<dbReference type="Gene3D" id="1.10.10.1320">
    <property type="entry name" value="Anti-sigma factor, zinc-finger domain"/>
    <property type="match status" value="1"/>
</dbReference>
<keyword evidence="5" id="KW-0805">Transcription regulation</keyword>
<sequence>MADDDRPGESPVDAPGGDWLDDHVELYAVDVLTADEAARVETELEALPAVARTIYDARIADTRQAIARMAAGYALDAPEELRAHVLERVFSEDTADPAESTPTRAESTTDPADGTTSLARRREERDARRRRLLTAGAAAAVVAAVALGAGVLIGRTTAPEPTPPTAVSQPDQQVVDVLAAPDAKVSFAQLSDDRGSISVVTSRSANQAVAVVRDPRNPLAQGQTFQLWLVGKAASPVSAGLVGTQGLRSPVLVDQLDASQVLAITIEPDGGSPQPTTPILAQIAL</sequence>
<evidence type="ECO:0000256" key="7">
    <source>
        <dbReference type="ARBA" id="ARBA00023163"/>
    </source>
</evidence>
<evidence type="ECO:0000256" key="1">
    <source>
        <dbReference type="ARBA" id="ARBA00004162"/>
    </source>
</evidence>
<dbReference type="PANTHER" id="PTHR37461">
    <property type="entry name" value="ANTI-SIGMA-K FACTOR RSKA"/>
    <property type="match status" value="1"/>
</dbReference>
<evidence type="ECO:0000256" key="8">
    <source>
        <dbReference type="ARBA" id="ARBA00029829"/>
    </source>
</evidence>
<dbReference type="GO" id="GO:0006417">
    <property type="term" value="P:regulation of translation"/>
    <property type="evidence" value="ECO:0007669"/>
    <property type="project" value="TreeGrafter"/>
</dbReference>
<evidence type="ECO:0000256" key="9">
    <source>
        <dbReference type="ARBA" id="ARBA00030803"/>
    </source>
</evidence>
<protein>
    <recommendedName>
        <fullName evidence="9">Regulator of SigK</fullName>
    </recommendedName>
    <alternativeName>
        <fullName evidence="8">Sigma-K anti-sigma factor RskA</fullName>
    </alternativeName>
</protein>
<dbReference type="InterPro" id="IPR018764">
    <property type="entry name" value="RskA_C"/>
</dbReference>
<dbReference type="RefSeq" id="WP_012835411.1">
    <property type="nucleotide sequence ID" value="NC_013441.1"/>
</dbReference>
<dbReference type="InterPro" id="IPR051474">
    <property type="entry name" value="Anti-sigma-K/W_factor"/>
</dbReference>
<evidence type="ECO:0000313" key="14">
    <source>
        <dbReference type="Proteomes" id="UP000001219"/>
    </source>
</evidence>
<dbReference type="eggNOG" id="COG5343">
    <property type="taxonomic scope" value="Bacteria"/>
</dbReference>
<reference evidence="14" key="1">
    <citation type="submission" date="2009-10" db="EMBL/GenBank/DDBJ databases">
        <title>The complete chromosome of Gordonia bronchialis DSM 43247.</title>
        <authorList>
            <consortium name="US DOE Joint Genome Institute (JGI-PGF)"/>
            <person name="Lucas S."/>
            <person name="Copeland A."/>
            <person name="Lapidus A."/>
            <person name="Glavina del Rio T."/>
            <person name="Dalin E."/>
            <person name="Tice H."/>
            <person name="Bruce D."/>
            <person name="Goodwin L."/>
            <person name="Pitluck S."/>
            <person name="Kyrpides N."/>
            <person name="Mavromatis K."/>
            <person name="Ivanova N."/>
            <person name="Ovchinnikova G."/>
            <person name="Saunders E."/>
            <person name="Brettin T."/>
            <person name="Detter J.C."/>
            <person name="Han C."/>
            <person name="Larimer F."/>
            <person name="Land M."/>
            <person name="Hauser L."/>
            <person name="Markowitz V."/>
            <person name="Cheng J.-F."/>
            <person name="Hugenholtz P."/>
            <person name="Woyke T."/>
            <person name="Wu D."/>
            <person name="Jando M."/>
            <person name="Schneider S."/>
            <person name="Goeker M."/>
            <person name="Klenk H.-P."/>
            <person name="Eisen J.A."/>
        </authorList>
    </citation>
    <scope>NUCLEOTIDE SEQUENCE [LARGE SCALE GENOMIC DNA]</scope>
    <source>
        <strain evidence="14">ATCC 25592 / DSM 43247 / BCRC 13721 / JCM 3198 / KCTC 3076 / NBRC 16047 / NCTC 10667</strain>
    </source>
</reference>
<dbReference type="STRING" id="526226.Gbro_3720"/>
<dbReference type="EMBL" id="CP001802">
    <property type="protein sequence ID" value="ACY22904.1"/>
    <property type="molecule type" value="Genomic_DNA"/>
</dbReference>
<dbReference type="Pfam" id="PF10099">
    <property type="entry name" value="RskA_C"/>
    <property type="match status" value="1"/>
</dbReference>
<dbReference type="OrthoDB" id="153510at2"/>
<name>D0L2K1_GORB4</name>
<dbReference type="GO" id="GO:0016989">
    <property type="term" value="F:sigma factor antagonist activity"/>
    <property type="evidence" value="ECO:0007669"/>
    <property type="project" value="TreeGrafter"/>
</dbReference>
<feature type="region of interest" description="Disordered" evidence="10">
    <location>
        <begin position="1"/>
        <end position="20"/>
    </location>
</feature>
<organism evidence="13 14">
    <name type="scientific">Gordonia bronchialis (strain ATCC 25592 / DSM 43247 / BCRC 13721 / JCM 3198 / KCTC 3076 / NBRC 16047 / NCTC 10667)</name>
    <name type="common">Rhodococcus bronchialis</name>
    <dbReference type="NCBI Taxonomy" id="526226"/>
    <lineage>
        <taxon>Bacteria</taxon>
        <taxon>Bacillati</taxon>
        <taxon>Actinomycetota</taxon>
        <taxon>Actinomycetes</taxon>
        <taxon>Mycobacteriales</taxon>
        <taxon>Gordoniaceae</taxon>
        <taxon>Gordonia</taxon>
    </lineage>
</organism>
<reference evidence="13 14" key="2">
    <citation type="journal article" date="2010" name="Stand. Genomic Sci.">
        <title>Complete genome sequence of Gordonia bronchialis type strain (3410).</title>
        <authorList>
            <person name="Ivanova N."/>
            <person name="Sikorski J."/>
            <person name="Jando M."/>
            <person name="Lapidus A."/>
            <person name="Nolan M."/>
            <person name="Lucas S."/>
            <person name="Del Rio T.G."/>
            <person name="Tice H."/>
            <person name="Copeland A."/>
            <person name="Cheng J.F."/>
            <person name="Chen F."/>
            <person name="Bruce D."/>
            <person name="Goodwin L."/>
            <person name="Pitluck S."/>
            <person name="Mavromatis K."/>
            <person name="Ovchinnikova G."/>
            <person name="Pati A."/>
            <person name="Chen A."/>
            <person name="Palaniappan K."/>
            <person name="Land M."/>
            <person name="Hauser L."/>
            <person name="Chang Y.J."/>
            <person name="Jeffries C.D."/>
            <person name="Chain P."/>
            <person name="Saunders E."/>
            <person name="Han C."/>
            <person name="Detter J.C."/>
            <person name="Brettin T."/>
            <person name="Rohde M."/>
            <person name="Goker M."/>
            <person name="Bristow J."/>
            <person name="Eisen J.A."/>
            <person name="Markowitz V."/>
            <person name="Hugenholtz P."/>
            <person name="Klenk H.P."/>
            <person name="Kyrpides N.C."/>
        </authorList>
    </citation>
    <scope>NUCLEOTIDE SEQUENCE [LARGE SCALE GENOMIC DNA]</scope>
    <source>
        <strain evidence="14">ATCC 25592 / DSM 43247 / BCRC 13721 / JCM 3198 / KCTC 3076 / NBRC 16047 / NCTC 10667</strain>
    </source>
</reference>
<dbReference type="Proteomes" id="UP000001219">
    <property type="component" value="Chromosome"/>
</dbReference>
<feature type="compositionally biased region" description="Polar residues" evidence="10">
    <location>
        <begin position="100"/>
        <end position="118"/>
    </location>
</feature>
<evidence type="ECO:0000259" key="12">
    <source>
        <dbReference type="Pfam" id="PF10099"/>
    </source>
</evidence>
<evidence type="ECO:0000256" key="10">
    <source>
        <dbReference type="SAM" id="MobiDB-lite"/>
    </source>
</evidence>
<accession>D0L2K1</accession>
<feature type="transmembrane region" description="Helical" evidence="11">
    <location>
        <begin position="132"/>
        <end position="153"/>
    </location>
</feature>
<dbReference type="GO" id="GO:0005886">
    <property type="term" value="C:plasma membrane"/>
    <property type="evidence" value="ECO:0007669"/>
    <property type="project" value="UniProtKB-SubCell"/>
</dbReference>
<dbReference type="PANTHER" id="PTHR37461:SF1">
    <property type="entry name" value="ANTI-SIGMA-K FACTOR RSKA"/>
    <property type="match status" value="1"/>
</dbReference>